<evidence type="ECO:0000256" key="5">
    <source>
        <dbReference type="ARBA" id="ARBA00022617"/>
    </source>
</evidence>
<keyword evidence="6 16" id="KW-0479">Metal-binding</keyword>
<evidence type="ECO:0000256" key="18">
    <source>
        <dbReference type="PIRSR" id="PIRSR600823-5"/>
    </source>
</evidence>
<keyword evidence="7 16" id="KW-0106">Calcium</keyword>
<feature type="binding site" evidence="16">
    <location>
        <position position="128"/>
    </location>
    <ligand>
        <name>Ca(2+)</name>
        <dbReference type="ChEBI" id="CHEBI:29108"/>
        <label>1</label>
    </ligand>
</feature>
<comment type="cofactor">
    <cofactor evidence="16 19">
        <name>heme b</name>
        <dbReference type="ChEBI" id="CHEBI:60344"/>
    </cofactor>
    <text evidence="16 19">Binds 1 heme b (iron(II)-protoporphyrin IX) group per subunit.</text>
</comment>
<feature type="disulfide bond" evidence="18">
    <location>
        <begin position="122"/>
        <end position="127"/>
    </location>
</feature>
<sequence length="381" mass="41789">MRPSSNTNQGPFCLLTPPTTSDPCRPRNLSQLFISCRGTSRTWSEFGMATGALCFRAFALSMACLLLAVPLLVAQDPSKLSLEYYSKTCPNVEHVVRTEMECAVRADTRNAALMLRLHFHDCFVQGCDGSVLLDDTATMIGEKQADQNVNSLKGFELVDKIKEKLEAECPGTVSCADLLAIAARDAVVLVGGPYWDVPVGRLDSKKASLDLANSDIPTAQQGLVTLIAKFWQKGLDATDMVALVGSHTIGFARCENFRDRIYGDFEMTSKYNPSSETYLSKLKEVCPRDSGDDNISAMDSHTSAIFDNAYYETLIKGEGLLNSDQEMWSSIAGYSTADTVNKYWADPAAFFKQFSDSMVKMGNITNPAGGEVRKNCRFVNT</sequence>
<dbReference type="Pfam" id="PF00141">
    <property type="entry name" value="peroxidase"/>
    <property type="match status" value="1"/>
</dbReference>
<keyword evidence="12" id="KW-0873">Pyrrolidone carboxylic acid</keyword>
<feature type="binding site" description="axial binding residue" evidence="16">
    <location>
        <position position="247"/>
    </location>
    <ligand>
        <name>heme b</name>
        <dbReference type="ChEBI" id="CHEBI:60344"/>
    </ligand>
    <ligandPart>
        <name>Fe</name>
        <dbReference type="ChEBI" id="CHEBI:18248"/>
    </ligandPart>
</feature>
<feature type="transmembrane region" description="Helical" evidence="20">
    <location>
        <begin position="53"/>
        <end position="73"/>
    </location>
</feature>
<comment type="similarity">
    <text evidence="3">Belongs to the peroxidase family. Ascorbate peroxidase subfamily.</text>
</comment>
<keyword evidence="8 19" id="KW-0560">Oxidoreductase</keyword>
<dbReference type="Gene3D" id="1.10.520.10">
    <property type="match status" value="1"/>
</dbReference>
<dbReference type="EC" id="1.11.1.7" evidence="19"/>
<dbReference type="InterPro" id="IPR019794">
    <property type="entry name" value="Peroxidases_AS"/>
</dbReference>
<keyword evidence="13 19" id="KW-0376">Hydrogen peroxide</keyword>
<comment type="function">
    <text evidence="19">Removal of H(2)O(2), oxidation of toxic reductants, biosynthesis and degradation of lignin, suberization, auxin catabolism, response to environmental stresses such as wounding, pathogen attack and oxidative stress.</text>
</comment>
<dbReference type="InterPro" id="IPR010255">
    <property type="entry name" value="Haem_peroxidase_sf"/>
</dbReference>
<feature type="binding site" evidence="16">
    <location>
        <position position="121"/>
    </location>
    <ligand>
        <name>Ca(2+)</name>
        <dbReference type="ChEBI" id="CHEBI:29108"/>
        <label>1</label>
    </ligand>
</feature>
<evidence type="ECO:0000256" key="17">
    <source>
        <dbReference type="PIRSR" id="PIRSR600823-4"/>
    </source>
</evidence>
<dbReference type="InterPro" id="IPR002016">
    <property type="entry name" value="Haem_peroxidase"/>
</dbReference>
<feature type="binding site" evidence="16">
    <location>
        <position position="142"/>
    </location>
    <ligand>
        <name>Ca(2+)</name>
        <dbReference type="ChEBI" id="CHEBI:29108"/>
        <label>1</label>
    </ligand>
</feature>
<feature type="binding site" evidence="16">
    <location>
        <position position="126"/>
    </location>
    <ligand>
        <name>Ca(2+)</name>
        <dbReference type="ChEBI" id="CHEBI:29108"/>
        <label>1</label>
    </ligand>
</feature>
<dbReference type="PRINTS" id="PR00458">
    <property type="entry name" value="PEROXIDASE"/>
</dbReference>
<feature type="binding site" evidence="15">
    <location>
        <position position="217"/>
    </location>
    <ligand>
        <name>substrate</name>
    </ligand>
</feature>
<feature type="binding site" evidence="16">
    <location>
        <position position="299"/>
    </location>
    <ligand>
        <name>Ca(2+)</name>
        <dbReference type="ChEBI" id="CHEBI:29108"/>
        <label>2</label>
    </ligand>
</feature>
<feature type="domain" description="Plant heme peroxidase family profile" evidence="21">
    <location>
        <begin position="79"/>
        <end position="380"/>
    </location>
</feature>
<keyword evidence="20" id="KW-0812">Transmembrane</keyword>
<comment type="similarity">
    <text evidence="19">Belongs to the peroxidase family. Classical plant (class III) peroxidase subfamily.</text>
</comment>
<evidence type="ECO:0000256" key="15">
    <source>
        <dbReference type="PIRSR" id="PIRSR600823-2"/>
    </source>
</evidence>
<dbReference type="PANTHER" id="PTHR31388">
    <property type="entry name" value="PEROXIDASE 72-RELATED"/>
    <property type="match status" value="1"/>
</dbReference>
<feature type="binding site" evidence="16">
    <location>
        <position position="124"/>
    </location>
    <ligand>
        <name>Ca(2+)</name>
        <dbReference type="ChEBI" id="CHEBI:29108"/>
        <label>1</label>
    </ligand>
</feature>
<evidence type="ECO:0000256" key="13">
    <source>
        <dbReference type="ARBA" id="ARBA00023324"/>
    </source>
</evidence>
<dbReference type="GO" id="GO:0020037">
    <property type="term" value="F:heme binding"/>
    <property type="evidence" value="ECO:0007669"/>
    <property type="project" value="UniProtKB-UniRule"/>
</dbReference>
<dbReference type="GO" id="GO:0042744">
    <property type="term" value="P:hydrogen peroxide catabolic process"/>
    <property type="evidence" value="ECO:0007669"/>
    <property type="project" value="UniProtKB-KW"/>
</dbReference>
<evidence type="ECO:0000256" key="4">
    <source>
        <dbReference type="ARBA" id="ARBA00022559"/>
    </source>
</evidence>
<evidence type="ECO:0000256" key="12">
    <source>
        <dbReference type="ARBA" id="ARBA00023283"/>
    </source>
</evidence>
<dbReference type="PROSITE" id="PS00435">
    <property type="entry name" value="PEROXIDASE_1"/>
    <property type="match status" value="1"/>
</dbReference>
<dbReference type="InterPro" id="IPR019793">
    <property type="entry name" value="Peroxidases_heam-ligand_BS"/>
</dbReference>
<proteinExistence type="inferred from homology"/>
<feature type="binding site" evidence="16">
    <location>
        <position position="307"/>
    </location>
    <ligand>
        <name>Ca(2+)</name>
        <dbReference type="ChEBI" id="CHEBI:29108"/>
        <label>2</label>
    </ligand>
</feature>
<feature type="binding site" evidence="16">
    <location>
        <position position="248"/>
    </location>
    <ligand>
        <name>Ca(2+)</name>
        <dbReference type="ChEBI" id="CHEBI:29108"/>
        <label>2</label>
    </ligand>
</feature>
<accession>A0A4U6UZU0</accession>
<dbReference type="GO" id="GO:0006979">
    <property type="term" value="P:response to oxidative stress"/>
    <property type="evidence" value="ECO:0007669"/>
    <property type="project" value="UniProtKB-UniRule"/>
</dbReference>
<dbReference type="PANTHER" id="PTHR31388:SF9">
    <property type="entry name" value="PEROXIDASE 11"/>
    <property type="match status" value="1"/>
</dbReference>
<dbReference type="InterPro" id="IPR000823">
    <property type="entry name" value="Peroxidase_pln"/>
</dbReference>
<evidence type="ECO:0000259" key="21">
    <source>
        <dbReference type="PROSITE" id="PS50873"/>
    </source>
</evidence>
<keyword evidence="11" id="KW-0325">Glycoprotein</keyword>
<reference evidence="22" key="1">
    <citation type="submission" date="2019-03" db="EMBL/GenBank/DDBJ databases">
        <title>WGS assembly of Setaria viridis.</title>
        <authorList>
            <person name="Huang P."/>
            <person name="Jenkins J."/>
            <person name="Grimwood J."/>
            <person name="Barry K."/>
            <person name="Healey A."/>
            <person name="Mamidi S."/>
            <person name="Sreedasyam A."/>
            <person name="Shu S."/>
            <person name="Feldman M."/>
            <person name="Wu J."/>
            <person name="Yu Y."/>
            <person name="Chen C."/>
            <person name="Johnson J."/>
            <person name="Rokhsar D."/>
            <person name="Baxter I."/>
            <person name="Schmutz J."/>
            <person name="Brutnell T."/>
            <person name="Kellogg E."/>
        </authorList>
    </citation>
    <scope>NUCLEOTIDE SEQUENCE [LARGE SCALE GENOMIC DNA]</scope>
</reference>
<dbReference type="PRINTS" id="PR00461">
    <property type="entry name" value="PLPEROXIDASE"/>
</dbReference>
<organism evidence="22 23">
    <name type="scientific">Setaria viridis</name>
    <name type="common">Green bristlegrass</name>
    <name type="synonym">Setaria italica subsp. viridis</name>
    <dbReference type="NCBI Taxonomy" id="4556"/>
    <lineage>
        <taxon>Eukaryota</taxon>
        <taxon>Viridiplantae</taxon>
        <taxon>Streptophyta</taxon>
        <taxon>Embryophyta</taxon>
        <taxon>Tracheophyta</taxon>
        <taxon>Spermatophyta</taxon>
        <taxon>Magnoliopsida</taxon>
        <taxon>Liliopsida</taxon>
        <taxon>Poales</taxon>
        <taxon>Poaceae</taxon>
        <taxon>PACMAD clade</taxon>
        <taxon>Panicoideae</taxon>
        <taxon>Panicodae</taxon>
        <taxon>Paniceae</taxon>
        <taxon>Cenchrinae</taxon>
        <taxon>Setaria</taxon>
    </lineage>
</organism>
<dbReference type="GO" id="GO:0005576">
    <property type="term" value="C:extracellular region"/>
    <property type="evidence" value="ECO:0007669"/>
    <property type="project" value="UniProtKB-SubCell"/>
</dbReference>
<protein>
    <recommendedName>
        <fullName evidence="19">Peroxidase</fullName>
        <ecNumber evidence="19">1.11.1.7</ecNumber>
    </recommendedName>
</protein>
<evidence type="ECO:0000256" key="11">
    <source>
        <dbReference type="ARBA" id="ARBA00023180"/>
    </source>
</evidence>
<keyword evidence="19" id="KW-0964">Secreted</keyword>
<evidence type="ECO:0000256" key="1">
    <source>
        <dbReference type="ARBA" id="ARBA00000189"/>
    </source>
</evidence>
<dbReference type="InterPro" id="IPR033905">
    <property type="entry name" value="Secretory_peroxidase"/>
</dbReference>
<evidence type="ECO:0000256" key="10">
    <source>
        <dbReference type="ARBA" id="ARBA00023157"/>
    </source>
</evidence>
<evidence type="ECO:0000256" key="9">
    <source>
        <dbReference type="ARBA" id="ARBA00023004"/>
    </source>
</evidence>
<comment type="cofactor">
    <cofactor evidence="16 19">
        <name>Ca(2+)</name>
        <dbReference type="ChEBI" id="CHEBI:29108"/>
    </cofactor>
    <text evidence="16 19">Binds 2 calcium ions per subunit.</text>
</comment>
<feature type="disulfide bond" evidence="18">
    <location>
        <begin position="254"/>
        <end position="286"/>
    </location>
</feature>
<feature type="binding site" evidence="16">
    <location>
        <position position="302"/>
    </location>
    <ligand>
        <name>Ca(2+)</name>
        <dbReference type="ChEBI" id="CHEBI:29108"/>
        <label>2</label>
    </ligand>
</feature>
<feature type="disulfide bond" evidence="18">
    <location>
        <begin position="175"/>
        <end position="376"/>
    </location>
</feature>
<name>A0A4U6UZU0_SETVI</name>
<gene>
    <name evidence="22" type="ORF">SEVIR_4G195000v2</name>
</gene>
<feature type="site" description="Transition state stabilizer" evidence="17">
    <location>
        <position position="116"/>
    </location>
</feature>
<dbReference type="Gramene" id="TKW20944">
    <property type="protein sequence ID" value="TKW20944"/>
    <property type="gene ID" value="SEVIR_4G195000v2"/>
</dbReference>
<dbReference type="FunFam" id="1.10.520.10:FF:000001">
    <property type="entry name" value="Peroxidase"/>
    <property type="match status" value="1"/>
</dbReference>
<keyword evidence="23" id="KW-1185">Reference proteome</keyword>
<dbReference type="OMA" id="MDYVTPE"/>
<keyword evidence="20" id="KW-0472">Membrane</keyword>
<feature type="disulfide bond" evidence="18">
    <location>
        <begin position="89"/>
        <end position="169"/>
    </location>
</feature>
<dbReference type="AlphaFoldDB" id="A0A4U6UZU0"/>
<evidence type="ECO:0000256" key="6">
    <source>
        <dbReference type="ARBA" id="ARBA00022723"/>
    </source>
</evidence>
<evidence type="ECO:0000256" key="19">
    <source>
        <dbReference type="RuleBase" id="RU362060"/>
    </source>
</evidence>
<evidence type="ECO:0000256" key="2">
    <source>
        <dbReference type="ARBA" id="ARBA00004613"/>
    </source>
</evidence>
<evidence type="ECO:0000256" key="20">
    <source>
        <dbReference type="SAM" id="Phobius"/>
    </source>
</evidence>
<dbReference type="GO" id="GO:0046872">
    <property type="term" value="F:metal ion binding"/>
    <property type="evidence" value="ECO:0007669"/>
    <property type="project" value="UniProtKB-UniRule"/>
</dbReference>
<comment type="subcellular location">
    <subcellularLocation>
        <location evidence="2 19">Secreted</location>
    </subcellularLocation>
</comment>
<dbReference type="Proteomes" id="UP000298652">
    <property type="component" value="Chromosome 4"/>
</dbReference>
<keyword evidence="10 18" id="KW-1015">Disulfide bond</keyword>
<keyword evidence="20" id="KW-1133">Transmembrane helix</keyword>
<keyword evidence="9 16" id="KW-0408">Iron</keyword>
<evidence type="ECO:0000256" key="16">
    <source>
        <dbReference type="PIRSR" id="PIRSR600823-3"/>
    </source>
</evidence>
<keyword evidence="4 19" id="KW-0575">Peroxidase</keyword>
<dbReference type="PROSITE" id="PS50873">
    <property type="entry name" value="PEROXIDASE_4"/>
    <property type="match status" value="1"/>
</dbReference>
<evidence type="ECO:0000256" key="3">
    <source>
        <dbReference type="ARBA" id="ARBA00006873"/>
    </source>
</evidence>
<evidence type="ECO:0000256" key="7">
    <source>
        <dbReference type="ARBA" id="ARBA00022837"/>
    </source>
</evidence>
<evidence type="ECO:0000256" key="14">
    <source>
        <dbReference type="PIRSR" id="PIRSR600823-1"/>
    </source>
</evidence>
<comment type="catalytic activity">
    <reaction evidence="1 19">
        <text>2 a phenolic donor + H2O2 = 2 a phenolic radical donor + 2 H2O</text>
        <dbReference type="Rhea" id="RHEA:56136"/>
        <dbReference type="ChEBI" id="CHEBI:15377"/>
        <dbReference type="ChEBI" id="CHEBI:16240"/>
        <dbReference type="ChEBI" id="CHEBI:139520"/>
        <dbReference type="ChEBI" id="CHEBI:139521"/>
        <dbReference type="EC" id="1.11.1.7"/>
    </reaction>
</comment>
<dbReference type="FunFam" id="1.10.420.10:FF:000001">
    <property type="entry name" value="Peroxidase"/>
    <property type="match status" value="1"/>
</dbReference>
<dbReference type="GO" id="GO:0140825">
    <property type="term" value="F:lactoperoxidase activity"/>
    <property type="evidence" value="ECO:0007669"/>
    <property type="project" value="UniProtKB-EC"/>
</dbReference>
<dbReference type="PROSITE" id="PS00436">
    <property type="entry name" value="PEROXIDASE_2"/>
    <property type="match status" value="1"/>
</dbReference>
<evidence type="ECO:0000313" key="22">
    <source>
        <dbReference type="EMBL" id="TKW20944.1"/>
    </source>
</evidence>
<dbReference type="SUPFAM" id="SSF48113">
    <property type="entry name" value="Heme-dependent peroxidases"/>
    <property type="match status" value="1"/>
</dbReference>
<dbReference type="Gene3D" id="1.10.420.10">
    <property type="entry name" value="Peroxidase, domain 2"/>
    <property type="match status" value="1"/>
</dbReference>
<evidence type="ECO:0000256" key="8">
    <source>
        <dbReference type="ARBA" id="ARBA00023002"/>
    </source>
</evidence>
<feature type="active site" description="Proton acceptor" evidence="14">
    <location>
        <position position="120"/>
    </location>
</feature>
<feature type="binding site" evidence="16">
    <location>
        <position position="130"/>
    </location>
    <ligand>
        <name>Ca(2+)</name>
        <dbReference type="ChEBI" id="CHEBI:29108"/>
        <label>1</label>
    </ligand>
</feature>
<evidence type="ECO:0000313" key="23">
    <source>
        <dbReference type="Proteomes" id="UP000298652"/>
    </source>
</evidence>
<dbReference type="CDD" id="cd00693">
    <property type="entry name" value="secretory_peroxidase"/>
    <property type="match status" value="1"/>
</dbReference>
<dbReference type="EMBL" id="CM016555">
    <property type="protein sequence ID" value="TKW20944.1"/>
    <property type="molecule type" value="Genomic_DNA"/>
</dbReference>
<keyword evidence="5 19" id="KW-0349">Heme</keyword>